<feature type="signal peptide" evidence="2">
    <location>
        <begin position="1"/>
        <end position="28"/>
    </location>
</feature>
<dbReference type="EMBL" id="POSP01000003">
    <property type="protein sequence ID" value="PND39256.1"/>
    <property type="molecule type" value="Genomic_DNA"/>
</dbReference>
<dbReference type="AlphaFoldDB" id="A0A2N8L0M7"/>
<keyword evidence="2" id="KW-0732">Signal</keyword>
<protein>
    <submittedName>
        <fullName evidence="3">Uncharacterized protein</fullName>
    </submittedName>
</protein>
<keyword evidence="1" id="KW-0812">Transmembrane</keyword>
<feature type="chain" id="PRO_5014692499" evidence="2">
    <location>
        <begin position="29"/>
        <end position="192"/>
    </location>
</feature>
<name>A0A2N8L0M7_9BURK</name>
<dbReference type="InterPro" id="IPR013424">
    <property type="entry name" value="Ice-binding_C"/>
</dbReference>
<organism evidence="3 4">
    <name type="scientific">Kinneretia aquatilis</name>
    <dbReference type="NCBI Taxonomy" id="2070761"/>
    <lineage>
        <taxon>Bacteria</taxon>
        <taxon>Pseudomonadati</taxon>
        <taxon>Pseudomonadota</taxon>
        <taxon>Betaproteobacteria</taxon>
        <taxon>Burkholderiales</taxon>
        <taxon>Sphaerotilaceae</taxon>
        <taxon>Roseateles</taxon>
    </lineage>
</organism>
<evidence type="ECO:0000256" key="2">
    <source>
        <dbReference type="SAM" id="SignalP"/>
    </source>
</evidence>
<dbReference type="OrthoDB" id="9152773at2"/>
<evidence type="ECO:0000256" key="1">
    <source>
        <dbReference type="SAM" id="Phobius"/>
    </source>
</evidence>
<feature type="transmembrane region" description="Helical" evidence="1">
    <location>
        <begin position="170"/>
        <end position="187"/>
    </location>
</feature>
<evidence type="ECO:0000313" key="4">
    <source>
        <dbReference type="Proteomes" id="UP000235916"/>
    </source>
</evidence>
<dbReference type="Proteomes" id="UP000235916">
    <property type="component" value="Unassembled WGS sequence"/>
</dbReference>
<gene>
    <name evidence="3" type="ORF">C1O66_18130</name>
</gene>
<keyword evidence="1" id="KW-1133">Transmembrane helix</keyword>
<accession>A0A2N8L0M7</accession>
<sequence length="192" mass="19990">MSCSKSLRRVALAAALLSSLSFAGGAHAAVLNFDDLADGLVPLNYGGLDWSRFGWTAFSTAAEPYTAHSGAGRVASGFLAEDAASRIGFSQAVRFDGAWFAGQSGAVLSFELFYQGQRVASSQSLDPSATPSFLASGYAGLVDAVQVKSQNHGEFVMDDFSFTAAPVPEPQSYALLLGGLIGIAAVLRRRAV</sequence>
<dbReference type="RefSeq" id="WP_102769174.1">
    <property type="nucleotide sequence ID" value="NZ_POSP01000003.1"/>
</dbReference>
<dbReference type="NCBIfam" id="TIGR02595">
    <property type="entry name" value="PEP_CTERM"/>
    <property type="match status" value="1"/>
</dbReference>
<comment type="caution">
    <text evidence="3">The sequence shown here is derived from an EMBL/GenBank/DDBJ whole genome shotgun (WGS) entry which is preliminary data.</text>
</comment>
<evidence type="ECO:0000313" key="3">
    <source>
        <dbReference type="EMBL" id="PND39256.1"/>
    </source>
</evidence>
<reference evidence="3 4" key="1">
    <citation type="submission" date="2018-01" db="EMBL/GenBank/DDBJ databases">
        <title>Draft genome sequence of Paucibacter aquatile CR182 isolated from freshwater of the Nakdong River.</title>
        <authorList>
            <person name="Choi A."/>
            <person name="Chung E.J."/>
        </authorList>
    </citation>
    <scope>NUCLEOTIDE SEQUENCE [LARGE SCALE GENOMIC DNA]</scope>
    <source>
        <strain evidence="3 4">CR182</strain>
    </source>
</reference>
<keyword evidence="1" id="KW-0472">Membrane</keyword>
<keyword evidence="4" id="KW-1185">Reference proteome</keyword>
<proteinExistence type="predicted"/>